<feature type="repeat" description="NHL" evidence="3">
    <location>
        <begin position="524"/>
        <end position="563"/>
    </location>
</feature>
<gene>
    <name evidence="6" type="primary">LOC111133035</name>
</gene>
<organism evidence="5 6">
    <name type="scientific">Crassostrea virginica</name>
    <name type="common">Eastern oyster</name>
    <dbReference type="NCBI Taxonomy" id="6565"/>
    <lineage>
        <taxon>Eukaryota</taxon>
        <taxon>Metazoa</taxon>
        <taxon>Spiralia</taxon>
        <taxon>Lophotrochozoa</taxon>
        <taxon>Mollusca</taxon>
        <taxon>Bivalvia</taxon>
        <taxon>Autobranchia</taxon>
        <taxon>Pteriomorphia</taxon>
        <taxon>Ostreida</taxon>
        <taxon>Ostreoidea</taxon>
        <taxon>Ostreidae</taxon>
        <taxon>Crassostrea</taxon>
    </lineage>
</organism>
<dbReference type="CDD" id="cd19756">
    <property type="entry name" value="Bbox2"/>
    <property type="match status" value="1"/>
</dbReference>
<dbReference type="Pfam" id="PF00643">
    <property type="entry name" value="zf-B_box"/>
    <property type="match status" value="1"/>
</dbReference>
<keyword evidence="1" id="KW-0677">Repeat</keyword>
<dbReference type="GO" id="GO:0061630">
    <property type="term" value="F:ubiquitin protein ligase activity"/>
    <property type="evidence" value="ECO:0007669"/>
    <property type="project" value="TreeGrafter"/>
</dbReference>
<dbReference type="InterPro" id="IPR011042">
    <property type="entry name" value="6-blade_b-propeller_TolB-like"/>
</dbReference>
<evidence type="ECO:0000256" key="3">
    <source>
        <dbReference type="PROSITE-ProRule" id="PRU00504"/>
    </source>
</evidence>
<dbReference type="PANTHER" id="PTHR25462">
    <property type="entry name" value="BONUS, ISOFORM C-RELATED"/>
    <property type="match status" value="1"/>
</dbReference>
<dbReference type="KEGG" id="cvn:111133035"/>
<evidence type="ECO:0000313" key="6">
    <source>
        <dbReference type="RefSeq" id="XP_022336788.1"/>
    </source>
</evidence>
<dbReference type="GO" id="GO:0008270">
    <property type="term" value="F:zinc ion binding"/>
    <property type="evidence" value="ECO:0007669"/>
    <property type="project" value="UniProtKB-KW"/>
</dbReference>
<dbReference type="PROSITE" id="PS51125">
    <property type="entry name" value="NHL"/>
    <property type="match status" value="1"/>
</dbReference>
<evidence type="ECO:0000256" key="2">
    <source>
        <dbReference type="PROSITE-ProRule" id="PRU00024"/>
    </source>
</evidence>
<dbReference type="OrthoDB" id="10006525at2759"/>
<protein>
    <submittedName>
        <fullName evidence="6">Uncharacterized protein LOC111133035</fullName>
    </submittedName>
</protein>
<dbReference type="AlphaFoldDB" id="A0A8B8EB45"/>
<dbReference type="Gene3D" id="2.120.10.30">
    <property type="entry name" value="TolB, C-terminal domain"/>
    <property type="match status" value="1"/>
</dbReference>
<dbReference type="RefSeq" id="XP_022336788.1">
    <property type="nucleotide sequence ID" value="XM_022481080.1"/>
</dbReference>
<evidence type="ECO:0000256" key="1">
    <source>
        <dbReference type="ARBA" id="ARBA00022737"/>
    </source>
</evidence>
<dbReference type="InterPro" id="IPR001258">
    <property type="entry name" value="NHL_repeat"/>
</dbReference>
<keyword evidence="2" id="KW-0479">Metal-binding</keyword>
<keyword evidence="2" id="KW-0862">Zinc</keyword>
<name>A0A8B8EB45_CRAVI</name>
<dbReference type="PROSITE" id="PS50119">
    <property type="entry name" value="ZF_BBOX"/>
    <property type="match status" value="2"/>
</dbReference>
<evidence type="ECO:0000313" key="5">
    <source>
        <dbReference type="Proteomes" id="UP000694844"/>
    </source>
</evidence>
<dbReference type="SUPFAM" id="SSF101898">
    <property type="entry name" value="NHL repeat"/>
    <property type="match status" value="1"/>
</dbReference>
<dbReference type="SUPFAM" id="SSF57845">
    <property type="entry name" value="B-box zinc-binding domain"/>
    <property type="match status" value="1"/>
</dbReference>
<accession>A0A8B8EB45</accession>
<dbReference type="PANTHER" id="PTHR25462:SF296">
    <property type="entry name" value="MEIOTIC P26, ISOFORM F"/>
    <property type="match status" value="1"/>
</dbReference>
<sequence>MDPSQSAQDVLRCDLCETPAPPMYCDMCYINLCKACVGEHLVDASKEHKVVPFEKRGSTNTYPNCRKHSTKICELHCNQCDIPICTLCVSSGDHEQHKKEDILKTLAKKKEILKKDLQELENSILPNYKEAASDIPCQKDDKRTRSKELSTALKKHGEVLHKDIDIAIQKMQSKIDGIDAKDLAALDKKEIHINHTIEELSQVIFKLKRLLQLGDFRLISEYTSRNDEFRSLPVQVQEPLPTCMPQEINEEQIYQLFGLLSVLAQEDPGAMVEDRRKEIIPFSSPARLSLEEPQTITDIKIKNTGWSDVLYSVSCPRENEFWACGTNKIISLYNLQGEMLEAVQIRSKMNPFDITVTKNEELVYADAFDESINIIQDKQIHTLIKLPGWIPRGVCSSSSGDLLAALVNEKIKQTKVVRFSGSEEKQTIQWDDHGQPIYSCTEGSFKGNTKYLSENRNLDICMADSNAYAVVVVNEAGKTRFRYSGPPYTTKKNFKPRGITTDSQGNILTADYANPLIHMLDQDGHFLRYFDTLNTPWGICVDSRDNLFVVDHLNNKVKIIKYYK</sequence>
<evidence type="ECO:0000259" key="4">
    <source>
        <dbReference type="PROSITE" id="PS50119"/>
    </source>
</evidence>
<dbReference type="InterPro" id="IPR000315">
    <property type="entry name" value="Znf_B-box"/>
</dbReference>
<keyword evidence="2" id="KW-0863">Zinc-finger</keyword>
<dbReference type="Gene3D" id="3.30.160.60">
    <property type="entry name" value="Classic Zinc Finger"/>
    <property type="match status" value="1"/>
</dbReference>
<keyword evidence="5" id="KW-1185">Reference proteome</keyword>
<dbReference type="Proteomes" id="UP000694844">
    <property type="component" value="Chromosome 5"/>
</dbReference>
<feature type="domain" description="B box-type" evidence="4">
    <location>
        <begin position="8"/>
        <end position="53"/>
    </location>
</feature>
<proteinExistence type="predicted"/>
<dbReference type="GeneID" id="111133035"/>
<feature type="domain" description="B box-type" evidence="4">
    <location>
        <begin position="65"/>
        <end position="105"/>
    </location>
</feature>
<reference evidence="6" key="1">
    <citation type="submission" date="2025-08" db="UniProtKB">
        <authorList>
            <consortium name="RefSeq"/>
        </authorList>
    </citation>
    <scope>IDENTIFICATION</scope>
    <source>
        <tissue evidence="6">Whole sample</tissue>
    </source>
</reference>
<dbReference type="InterPro" id="IPR047153">
    <property type="entry name" value="TRIM45/56/19-like"/>
</dbReference>